<dbReference type="Gene3D" id="3.30.565.10">
    <property type="entry name" value="Histidine kinase-like ATPase, C-terminal domain"/>
    <property type="match status" value="1"/>
</dbReference>
<name>A0ABT7UL38_9FIRM</name>
<accession>A0ABT7UL38</accession>
<sequence length="221" mass="25401">MQTKYEKDKHLQESIIQNLEKEKEFNQQREQQQKEIRKINHNLNNILIILQSHLEKEEYEEAKDYIEQNLKTHVEAYQALTHTGIAAIDGALNAHIQSIKEKGIQYDEDISKILHLGSIVPGDLALIISLALDNAKEACENIEGEKHISLKLQSKQTHVILYIENSIPEGSHPTFHKTSKKDKIAHGFGVSSIKEMAERYHGEAKYEVKHDQVILRVVLQK</sequence>
<dbReference type="PANTHER" id="PTHR40448">
    <property type="entry name" value="TWO-COMPONENT SENSOR HISTIDINE KINASE"/>
    <property type="match status" value="1"/>
</dbReference>
<dbReference type="SUPFAM" id="SSF55874">
    <property type="entry name" value="ATPase domain of HSP90 chaperone/DNA topoisomerase II/histidine kinase"/>
    <property type="match status" value="1"/>
</dbReference>
<dbReference type="PANTHER" id="PTHR40448:SF1">
    <property type="entry name" value="TWO-COMPONENT SENSOR HISTIDINE KINASE"/>
    <property type="match status" value="1"/>
</dbReference>
<dbReference type="InterPro" id="IPR036890">
    <property type="entry name" value="HATPase_C_sf"/>
</dbReference>
<dbReference type="RefSeq" id="WP_289528243.1">
    <property type="nucleotide sequence ID" value="NZ_JAUDCK010000062.1"/>
</dbReference>
<keyword evidence="3" id="KW-1185">Reference proteome</keyword>
<proteinExistence type="predicted"/>
<evidence type="ECO:0000313" key="3">
    <source>
        <dbReference type="Proteomes" id="UP001529275"/>
    </source>
</evidence>
<protein>
    <submittedName>
        <fullName evidence="2">GHKL domain-containing protein</fullName>
    </submittedName>
</protein>
<dbReference type="InterPro" id="IPR032834">
    <property type="entry name" value="NatK-like_C"/>
</dbReference>
<feature type="domain" description="Sensor histidine kinase NatK-like C-terminal" evidence="1">
    <location>
        <begin position="123"/>
        <end position="219"/>
    </location>
</feature>
<reference evidence="3" key="1">
    <citation type="submission" date="2023-06" db="EMBL/GenBank/DDBJ databases">
        <title>Identification and characterization of horizontal gene transfer across gut microbiota members of farm animals based on homology search.</title>
        <authorList>
            <person name="Zeman M."/>
            <person name="Kubasova T."/>
            <person name="Jahodarova E."/>
            <person name="Nykrynova M."/>
            <person name="Rychlik I."/>
        </authorList>
    </citation>
    <scope>NUCLEOTIDE SEQUENCE [LARGE SCALE GENOMIC DNA]</scope>
    <source>
        <strain evidence="3">ET341</strain>
    </source>
</reference>
<gene>
    <name evidence="2" type="ORF">QUV98_11000</name>
</gene>
<evidence type="ECO:0000259" key="1">
    <source>
        <dbReference type="Pfam" id="PF14501"/>
    </source>
</evidence>
<dbReference type="Pfam" id="PF14501">
    <property type="entry name" value="HATPase_c_5"/>
    <property type="match status" value="1"/>
</dbReference>
<dbReference type="EMBL" id="JAUDCK010000062">
    <property type="protein sequence ID" value="MDM8196844.1"/>
    <property type="molecule type" value="Genomic_DNA"/>
</dbReference>
<dbReference type="Proteomes" id="UP001529275">
    <property type="component" value="Unassembled WGS sequence"/>
</dbReference>
<evidence type="ECO:0000313" key="2">
    <source>
        <dbReference type="EMBL" id="MDM8196844.1"/>
    </source>
</evidence>
<organism evidence="2 3">
    <name type="scientific">Massilimicrobiota timonensis</name>
    <dbReference type="NCBI Taxonomy" id="1776392"/>
    <lineage>
        <taxon>Bacteria</taxon>
        <taxon>Bacillati</taxon>
        <taxon>Bacillota</taxon>
        <taxon>Erysipelotrichia</taxon>
        <taxon>Erysipelotrichales</taxon>
        <taxon>Erysipelotrichaceae</taxon>
        <taxon>Massilimicrobiota</taxon>
    </lineage>
</organism>
<comment type="caution">
    <text evidence="2">The sequence shown here is derived from an EMBL/GenBank/DDBJ whole genome shotgun (WGS) entry which is preliminary data.</text>
</comment>